<reference evidence="1" key="1">
    <citation type="submission" date="2017-09" db="EMBL/GenBank/DDBJ databases">
        <title>Polyketide synthases of a Diaporthe helianthi virulent isolate.</title>
        <authorList>
            <person name="Baroncelli R."/>
        </authorList>
    </citation>
    <scope>NUCLEOTIDE SEQUENCE [LARGE SCALE GENOMIC DNA]</scope>
    <source>
        <strain evidence="1">7/96</strain>
    </source>
</reference>
<organism evidence="1 2">
    <name type="scientific">Diaporthe helianthi</name>
    <dbReference type="NCBI Taxonomy" id="158607"/>
    <lineage>
        <taxon>Eukaryota</taxon>
        <taxon>Fungi</taxon>
        <taxon>Dikarya</taxon>
        <taxon>Ascomycota</taxon>
        <taxon>Pezizomycotina</taxon>
        <taxon>Sordariomycetes</taxon>
        <taxon>Sordariomycetidae</taxon>
        <taxon>Diaporthales</taxon>
        <taxon>Diaporthaceae</taxon>
        <taxon>Diaporthe</taxon>
    </lineage>
</organism>
<dbReference type="STRING" id="158607.A0A2P5HW92"/>
<dbReference type="EMBL" id="MAVT02000620">
    <property type="protein sequence ID" value="POS74496.1"/>
    <property type="molecule type" value="Genomic_DNA"/>
</dbReference>
<proteinExistence type="predicted"/>
<dbReference type="AlphaFoldDB" id="A0A2P5HW92"/>
<sequence>MPNKIEDALFYNKEKDGLPRGRGNKPTKCEDANCCPKLKTAAYYKTLAATRCTVGVDAAVKASKLGLLSERNGQPVRVEGGDSFAVLCLNCLTKTKFACEAEDYWRNHCMEFQYDHDYTVPHGQPTWYFSSMGRRPEDMKQF</sequence>
<keyword evidence="2" id="KW-1185">Reference proteome</keyword>
<dbReference type="Proteomes" id="UP000094444">
    <property type="component" value="Unassembled WGS sequence"/>
</dbReference>
<accession>A0A2P5HW92</accession>
<name>A0A2P5HW92_DIAHE</name>
<evidence type="ECO:0000313" key="2">
    <source>
        <dbReference type="Proteomes" id="UP000094444"/>
    </source>
</evidence>
<protein>
    <submittedName>
        <fullName evidence="1">Uncharacterized protein</fullName>
    </submittedName>
</protein>
<dbReference type="InParanoid" id="A0A2P5HW92"/>
<comment type="caution">
    <text evidence="1">The sequence shown here is derived from an EMBL/GenBank/DDBJ whole genome shotgun (WGS) entry which is preliminary data.</text>
</comment>
<evidence type="ECO:0000313" key="1">
    <source>
        <dbReference type="EMBL" id="POS74496.1"/>
    </source>
</evidence>
<gene>
    <name evidence="1" type="ORF">DHEL01_v207116</name>
</gene>
<dbReference type="OrthoDB" id="268428at2759"/>